<proteinExistence type="predicted"/>
<accession>A0AAV6J416</accession>
<evidence type="ECO:0000313" key="3">
    <source>
        <dbReference type="Proteomes" id="UP000823749"/>
    </source>
</evidence>
<sequence length="134" mass="14457">MAATKAILFLLACSVFVAITVSSVEEQGYLGKTCEKNRYHHPESKNECGQRRLHLEPWAPALSTVAESTPVEVWVTPPGPLLPTELPTIAPLGEPLVLPGALVKQPVFLPNPPALLPAEPPVPIIVMDNRGYCC</sequence>
<protein>
    <submittedName>
        <fullName evidence="2">Uncharacterized protein</fullName>
    </submittedName>
</protein>
<gene>
    <name evidence="2" type="ORF">RHGRI_022929</name>
</gene>
<comment type="caution">
    <text evidence="2">The sequence shown here is derived from an EMBL/GenBank/DDBJ whole genome shotgun (WGS) entry which is preliminary data.</text>
</comment>
<name>A0AAV6J416_9ERIC</name>
<dbReference type="Proteomes" id="UP000823749">
    <property type="component" value="Chromosome 8"/>
</dbReference>
<keyword evidence="3" id="KW-1185">Reference proteome</keyword>
<keyword evidence="1" id="KW-0732">Signal</keyword>
<feature type="chain" id="PRO_5043809286" evidence="1">
    <location>
        <begin position="23"/>
        <end position="134"/>
    </location>
</feature>
<reference evidence="2" key="1">
    <citation type="submission" date="2020-08" db="EMBL/GenBank/DDBJ databases">
        <title>Plant Genome Project.</title>
        <authorList>
            <person name="Zhang R.-G."/>
        </authorList>
    </citation>
    <scope>NUCLEOTIDE SEQUENCE</scope>
    <source>
        <strain evidence="2">WSP0</strain>
        <tissue evidence="2">Leaf</tissue>
    </source>
</reference>
<evidence type="ECO:0000256" key="1">
    <source>
        <dbReference type="SAM" id="SignalP"/>
    </source>
</evidence>
<dbReference type="AlphaFoldDB" id="A0AAV6J416"/>
<organism evidence="2 3">
    <name type="scientific">Rhododendron griersonianum</name>
    <dbReference type="NCBI Taxonomy" id="479676"/>
    <lineage>
        <taxon>Eukaryota</taxon>
        <taxon>Viridiplantae</taxon>
        <taxon>Streptophyta</taxon>
        <taxon>Embryophyta</taxon>
        <taxon>Tracheophyta</taxon>
        <taxon>Spermatophyta</taxon>
        <taxon>Magnoliopsida</taxon>
        <taxon>eudicotyledons</taxon>
        <taxon>Gunneridae</taxon>
        <taxon>Pentapetalae</taxon>
        <taxon>asterids</taxon>
        <taxon>Ericales</taxon>
        <taxon>Ericaceae</taxon>
        <taxon>Ericoideae</taxon>
        <taxon>Rhodoreae</taxon>
        <taxon>Rhododendron</taxon>
    </lineage>
</organism>
<feature type="signal peptide" evidence="1">
    <location>
        <begin position="1"/>
        <end position="22"/>
    </location>
</feature>
<dbReference type="EMBL" id="JACTNZ010000008">
    <property type="protein sequence ID" value="KAG5534985.1"/>
    <property type="molecule type" value="Genomic_DNA"/>
</dbReference>
<evidence type="ECO:0000313" key="2">
    <source>
        <dbReference type="EMBL" id="KAG5534985.1"/>
    </source>
</evidence>